<comment type="caution">
    <text evidence="2">The sequence shown here is derived from an EMBL/GenBank/DDBJ whole genome shotgun (WGS) entry which is preliminary data.</text>
</comment>
<accession>A0A100WG39</accession>
<proteinExistence type="predicted"/>
<reference evidence="3" key="2">
    <citation type="submission" date="2016-02" db="EMBL/GenBank/DDBJ databases">
        <title>Draft genome sequence of five rapidly growing Mycobacterium species.</title>
        <authorList>
            <person name="Katahira K."/>
            <person name="Gotou Y."/>
            <person name="Iida K."/>
            <person name="Ogura Y."/>
            <person name="Hayashi T."/>
        </authorList>
    </citation>
    <scope>NUCLEOTIDE SEQUENCE [LARGE SCALE GENOMIC DNA]</scope>
    <source>
        <strain evidence="3">JCM15298</strain>
    </source>
</reference>
<sequence length="84" mass="8765">MLKRRVFMGGARGIGGNDLGDGAADVSDARGRTGLMEDAVGQRIEPDEGDCSDEDGRGLNARHARQPWGCRAASELPLAGNALV</sequence>
<protein>
    <submittedName>
        <fullName evidence="2">Uncharacterized protein</fullName>
    </submittedName>
</protein>
<feature type="region of interest" description="Disordered" evidence="1">
    <location>
        <begin position="39"/>
        <end position="66"/>
    </location>
</feature>
<organism evidence="2 3">
    <name type="scientific">Mycolicibacterium canariasense</name>
    <name type="common">Mycobacterium canariasense</name>
    <dbReference type="NCBI Taxonomy" id="228230"/>
    <lineage>
        <taxon>Bacteria</taxon>
        <taxon>Bacillati</taxon>
        <taxon>Actinomycetota</taxon>
        <taxon>Actinomycetes</taxon>
        <taxon>Mycobacteriales</taxon>
        <taxon>Mycobacteriaceae</taxon>
        <taxon>Mycolicibacterium</taxon>
    </lineage>
</organism>
<evidence type="ECO:0000256" key="1">
    <source>
        <dbReference type="SAM" id="MobiDB-lite"/>
    </source>
</evidence>
<keyword evidence="3" id="KW-1185">Reference proteome</keyword>
<evidence type="ECO:0000313" key="3">
    <source>
        <dbReference type="Proteomes" id="UP000069443"/>
    </source>
</evidence>
<reference evidence="3" key="1">
    <citation type="journal article" date="2016" name="Genome Announc.">
        <title>Draft Genome Sequences of Five Rapidly Growing Mycobacterium Species, M. thermoresistibile, M. fortuitum subsp. acetamidolyticum, M. canariasense, M. brisbanense, and M. novocastrense.</title>
        <authorList>
            <person name="Katahira K."/>
            <person name="Ogura Y."/>
            <person name="Gotoh Y."/>
            <person name="Hayashi T."/>
        </authorList>
    </citation>
    <scope>NUCLEOTIDE SEQUENCE [LARGE SCALE GENOMIC DNA]</scope>
    <source>
        <strain evidence="3">JCM15298</strain>
    </source>
</reference>
<dbReference type="EMBL" id="BCSY01000072">
    <property type="protein sequence ID" value="GAS97471.1"/>
    <property type="molecule type" value="Genomic_DNA"/>
</dbReference>
<evidence type="ECO:0000313" key="2">
    <source>
        <dbReference type="EMBL" id="GAS97471.1"/>
    </source>
</evidence>
<dbReference type="AlphaFoldDB" id="A0A100WG39"/>
<gene>
    <name evidence="2" type="ORF">RMCC_4437</name>
</gene>
<dbReference type="STRING" id="228230.RMCC_4437"/>
<name>A0A100WG39_MYCCR</name>
<dbReference type="Proteomes" id="UP000069443">
    <property type="component" value="Unassembled WGS sequence"/>
</dbReference>